<dbReference type="HOGENOM" id="CLU_418275_0_0_1"/>
<feature type="compositionally biased region" description="Basic and acidic residues" evidence="1">
    <location>
        <begin position="643"/>
        <end position="658"/>
    </location>
</feature>
<organism evidence="2 3">
    <name type="scientific">Hyaloperonospora arabidopsidis (strain Emoy2)</name>
    <name type="common">Downy mildew agent</name>
    <name type="synonym">Peronospora arabidopsidis</name>
    <dbReference type="NCBI Taxonomy" id="559515"/>
    <lineage>
        <taxon>Eukaryota</taxon>
        <taxon>Sar</taxon>
        <taxon>Stramenopiles</taxon>
        <taxon>Oomycota</taxon>
        <taxon>Peronosporomycetes</taxon>
        <taxon>Peronosporales</taxon>
        <taxon>Peronosporaceae</taxon>
        <taxon>Hyaloperonospora</taxon>
    </lineage>
</organism>
<feature type="compositionally biased region" description="Acidic residues" evidence="1">
    <location>
        <begin position="632"/>
        <end position="642"/>
    </location>
</feature>
<sequence>MAVSGFQSVSSAEDEGSVCMAPAAEQQRQPLKSLQDRDTDAYASDQVSLKSTPVSPSYSDGKSHEGDQLELLTVENEQITSKNARQTLVNVSTDGEDAQLGSGGFLVSGRAVLTTGDSEETKDGGEKQVDEFVGELVPVDGYTLADLARDTVGGSGMSLEQVGAAEETRHGYEQLVGSDCGLDGDIKANVDGCDVIEDGLQVETLSSGKAQPISGLDVEVLEGARGREVAAMSLVPDVVTENDVVASGSSEKVAEALPDDLHEDVEIAGGDVLASGSASVHCSLLPDSLAAVESHQNSSSMTEEVDKVVSCLVDDVVACVNATGSADGDDDDNHDLLPEHNKAEGFVAEDGWTTHEYQWFDGNDEDDDEEEVAVKVPSVFDVITETTDDVFGSNGDVYPTIATQSIMESTSIDSDDSADTLAMSNESSYSSSRNSSSSSSSSGSLFSGSSSSESSSSESFSPPSPARSASSQDLATIGGGLKKRRTRGDSGPRNLMMYTKRKRVRALELEKPSQRHHKSKRKFPKPIIPPEFAVFEVEAADPILKGLYSVRNNRRACFHGKWGFGEEDFNNMESVSPFEYTSRASVPHSRHKGDKRPVSGRYGGFFNLRQLKGASVKVREDQLDLQFLPMSSEDEGEDEDEGSERHEYEETDGDERAASRYTVLGKGKNRFGRFLIRGYLHPESGRLTVKRRYLE</sequence>
<feature type="region of interest" description="Disordered" evidence="1">
    <location>
        <begin position="1"/>
        <end position="69"/>
    </location>
</feature>
<dbReference type="eggNOG" id="ENOG502RZD9">
    <property type="taxonomic scope" value="Eukaryota"/>
</dbReference>
<feature type="compositionally biased region" description="Polar residues" evidence="1">
    <location>
        <begin position="45"/>
        <end position="60"/>
    </location>
</feature>
<dbReference type="Proteomes" id="UP000011713">
    <property type="component" value="Unassembled WGS sequence"/>
</dbReference>
<feature type="region of interest" description="Disordered" evidence="1">
    <location>
        <begin position="409"/>
        <end position="496"/>
    </location>
</feature>
<name>M4BS61_HYAAE</name>
<dbReference type="InParanoid" id="M4BS61"/>
<dbReference type="EnsemblProtists" id="HpaT809252">
    <property type="protein sequence ID" value="HpaP809252"/>
    <property type="gene ID" value="HpaG809252"/>
</dbReference>
<evidence type="ECO:0000313" key="3">
    <source>
        <dbReference type="Proteomes" id="UP000011713"/>
    </source>
</evidence>
<protein>
    <submittedName>
        <fullName evidence="2">Uncharacterized protein</fullName>
    </submittedName>
</protein>
<evidence type="ECO:0000313" key="2">
    <source>
        <dbReference type="EnsemblProtists" id="HpaP809252"/>
    </source>
</evidence>
<feature type="region of interest" description="Disordered" evidence="1">
    <location>
        <begin position="627"/>
        <end position="661"/>
    </location>
</feature>
<dbReference type="AlphaFoldDB" id="M4BS61"/>
<reference evidence="2" key="2">
    <citation type="submission" date="2015-06" db="UniProtKB">
        <authorList>
            <consortium name="EnsemblProtists"/>
        </authorList>
    </citation>
    <scope>IDENTIFICATION</scope>
    <source>
        <strain evidence="2">Emoy2</strain>
    </source>
</reference>
<dbReference type="EMBL" id="JH598687">
    <property type="status" value="NOT_ANNOTATED_CDS"/>
    <property type="molecule type" value="Genomic_DNA"/>
</dbReference>
<feature type="compositionally biased region" description="Polar residues" evidence="1">
    <location>
        <begin position="1"/>
        <end position="11"/>
    </location>
</feature>
<reference evidence="3" key="1">
    <citation type="journal article" date="2010" name="Science">
        <title>Signatures of adaptation to obligate biotrophy in the Hyaloperonospora arabidopsidis genome.</title>
        <authorList>
            <person name="Baxter L."/>
            <person name="Tripathy S."/>
            <person name="Ishaque N."/>
            <person name="Boot N."/>
            <person name="Cabral A."/>
            <person name="Kemen E."/>
            <person name="Thines M."/>
            <person name="Ah-Fong A."/>
            <person name="Anderson R."/>
            <person name="Badejoko W."/>
            <person name="Bittner-Eddy P."/>
            <person name="Boore J.L."/>
            <person name="Chibucos M.C."/>
            <person name="Coates M."/>
            <person name="Dehal P."/>
            <person name="Delehaunty K."/>
            <person name="Dong S."/>
            <person name="Downton P."/>
            <person name="Dumas B."/>
            <person name="Fabro G."/>
            <person name="Fronick C."/>
            <person name="Fuerstenberg S.I."/>
            <person name="Fulton L."/>
            <person name="Gaulin E."/>
            <person name="Govers F."/>
            <person name="Hughes L."/>
            <person name="Humphray S."/>
            <person name="Jiang R.H."/>
            <person name="Judelson H."/>
            <person name="Kamoun S."/>
            <person name="Kyung K."/>
            <person name="Meijer H."/>
            <person name="Minx P."/>
            <person name="Morris P."/>
            <person name="Nelson J."/>
            <person name="Phuntumart V."/>
            <person name="Qutob D."/>
            <person name="Rehmany A."/>
            <person name="Rougon-Cardoso A."/>
            <person name="Ryden P."/>
            <person name="Torto-Alalibo T."/>
            <person name="Studholme D."/>
            <person name="Wang Y."/>
            <person name="Win J."/>
            <person name="Wood J."/>
            <person name="Clifton S.W."/>
            <person name="Rogers J."/>
            <person name="Van den Ackerveken G."/>
            <person name="Jones J.D."/>
            <person name="McDowell J.M."/>
            <person name="Beynon J."/>
            <person name="Tyler B.M."/>
        </authorList>
    </citation>
    <scope>NUCLEOTIDE SEQUENCE [LARGE SCALE GENOMIC DNA]</scope>
    <source>
        <strain evidence="3">Emoy2</strain>
    </source>
</reference>
<proteinExistence type="predicted"/>
<keyword evidence="3" id="KW-1185">Reference proteome</keyword>
<dbReference type="VEuPathDB" id="FungiDB:HpaG809252"/>
<accession>M4BS61</accession>
<feature type="compositionally biased region" description="Low complexity" evidence="1">
    <location>
        <begin position="424"/>
        <end position="471"/>
    </location>
</feature>
<evidence type="ECO:0000256" key="1">
    <source>
        <dbReference type="SAM" id="MobiDB-lite"/>
    </source>
</evidence>